<proteinExistence type="predicted"/>
<evidence type="ECO:0000313" key="2">
    <source>
        <dbReference type="Proteomes" id="UP000499080"/>
    </source>
</evidence>
<sequence length="181" mass="19664">MIPIVTVKIVVSVYCPFGCHVLKDVQIPVRFEGKVPSNCMGQVICDSFALRVVLSSWYYPTVLHTPEVVYGFCVILTFITSNDQIGENRPVCTGPDSLILRALEIAPHLPHSSYATAPGASILSLSPVATPLLKPWTLLILPVLSPCGINATERGVSQRDVHLSKSKNILMLSHFSAKLLG</sequence>
<keyword evidence="2" id="KW-1185">Reference proteome</keyword>
<protein>
    <submittedName>
        <fullName evidence="1">Uncharacterized protein</fullName>
    </submittedName>
</protein>
<reference evidence="1 2" key="1">
    <citation type="journal article" date="2019" name="Sci. Rep.">
        <title>Orb-weaving spider Araneus ventricosus genome elucidates the spidroin gene catalogue.</title>
        <authorList>
            <person name="Kono N."/>
            <person name="Nakamura H."/>
            <person name="Ohtoshi R."/>
            <person name="Moran D.A.P."/>
            <person name="Shinohara A."/>
            <person name="Yoshida Y."/>
            <person name="Fujiwara M."/>
            <person name="Mori M."/>
            <person name="Tomita M."/>
            <person name="Arakawa K."/>
        </authorList>
    </citation>
    <scope>NUCLEOTIDE SEQUENCE [LARGE SCALE GENOMIC DNA]</scope>
</reference>
<accession>A0A4Y2KIB9</accession>
<name>A0A4Y2KIB9_ARAVE</name>
<gene>
    <name evidence="1" type="ORF">AVEN_72044_1</name>
</gene>
<comment type="caution">
    <text evidence="1">The sequence shown here is derived from an EMBL/GenBank/DDBJ whole genome shotgun (WGS) entry which is preliminary data.</text>
</comment>
<dbReference type="AlphaFoldDB" id="A0A4Y2KIB9"/>
<evidence type="ECO:0000313" key="1">
    <source>
        <dbReference type="EMBL" id="GBN01670.1"/>
    </source>
</evidence>
<dbReference type="Proteomes" id="UP000499080">
    <property type="component" value="Unassembled WGS sequence"/>
</dbReference>
<dbReference type="EMBL" id="BGPR01004638">
    <property type="protein sequence ID" value="GBN01670.1"/>
    <property type="molecule type" value="Genomic_DNA"/>
</dbReference>
<organism evidence="1 2">
    <name type="scientific">Araneus ventricosus</name>
    <name type="common">Orbweaver spider</name>
    <name type="synonym">Epeira ventricosa</name>
    <dbReference type="NCBI Taxonomy" id="182803"/>
    <lineage>
        <taxon>Eukaryota</taxon>
        <taxon>Metazoa</taxon>
        <taxon>Ecdysozoa</taxon>
        <taxon>Arthropoda</taxon>
        <taxon>Chelicerata</taxon>
        <taxon>Arachnida</taxon>
        <taxon>Araneae</taxon>
        <taxon>Araneomorphae</taxon>
        <taxon>Entelegynae</taxon>
        <taxon>Araneoidea</taxon>
        <taxon>Araneidae</taxon>
        <taxon>Araneus</taxon>
    </lineage>
</organism>